<dbReference type="PANTHER" id="PTHR28271">
    <property type="entry name" value="54S RIBOSOMAL PROTEIN L31, MITOCHONDRIAL"/>
    <property type="match status" value="1"/>
</dbReference>
<dbReference type="PANTHER" id="PTHR28271:SF1">
    <property type="entry name" value="LARGE RIBOSOMAL SUBUNIT PROTEIN ML60"/>
    <property type="match status" value="1"/>
</dbReference>
<name>A0AAD5UG44_9FUNG</name>
<dbReference type="GO" id="GO:0003735">
    <property type="term" value="F:structural constituent of ribosome"/>
    <property type="evidence" value="ECO:0007669"/>
    <property type="project" value="TreeGrafter"/>
</dbReference>
<proteinExistence type="predicted"/>
<organism evidence="1 2">
    <name type="scientific">Boothiomyces macroporosus</name>
    <dbReference type="NCBI Taxonomy" id="261099"/>
    <lineage>
        <taxon>Eukaryota</taxon>
        <taxon>Fungi</taxon>
        <taxon>Fungi incertae sedis</taxon>
        <taxon>Chytridiomycota</taxon>
        <taxon>Chytridiomycota incertae sedis</taxon>
        <taxon>Chytridiomycetes</taxon>
        <taxon>Rhizophydiales</taxon>
        <taxon>Terramycetaceae</taxon>
        <taxon>Boothiomyces</taxon>
    </lineage>
</organism>
<dbReference type="AlphaFoldDB" id="A0AAD5UG44"/>
<gene>
    <name evidence="1" type="ORF">HK103_004813</name>
</gene>
<dbReference type="Proteomes" id="UP001210925">
    <property type="component" value="Unassembled WGS sequence"/>
</dbReference>
<evidence type="ECO:0008006" key="3">
    <source>
        <dbReference type="Google" id="ProtNLM"/>
    </source>
</evidence>
<dbReference type="Pfam" id="PF09784">
    <property type="entry name" value="L31"/>
    <property type="match status" value="1"/>
</dbReference>
<accession>A0AAD5UG44</accession>
<protein>
    <recommendedName>
        <fullName evidence="3">54S ribosomal protein L31, mitochondrial</fullName>
    </recommendedName>
</protein>
<sequence>MFGAFRQTLAVLSGLMKKRRFRLTSTQKYRHRKRLQGVDSLVQLIADSGVQLKALDKLRLAPKESEMTAFEKYWVPSKRYRDGFKPVHWVPKWTKTPHPRGWKETAAHEFKAPIGKNTEWEK</sequence>
<keyword evidence="2" id="KW-1185">Reference proteome</keyword>
<evidence type="ECO:0000313" key="1">
    <source>
        <dbReference type="EMBL" id="KAJ3257259.1"/>
    </source>
</evidence>
<comment type="caution">
    <text evidence="1">The sequence shown here is derived from an EMBL/GenBank/DDBJ whole genome shotgun (WGS) entry which is preliminary data.</text>
</comment>
<dbReference type="EMBL" id="JADGKB010000040">
    <property type="protein sequence ID" value="KAJ3257259.1"/>
    <property type="molecule type" value="Genomic_DNA"/>
</dbReference>
<evidence type="ECO:0000313" key="2">
    <source>
        <dbReference type="Proteomes" id="UP001210925"/>
    </source>
</evidence>
<dbReference type="InterPro" id="IPR016340">
    <property type="entry name" value="Ribosomal_mL60"/>
</dbReference>
<dbReference type="GO" id="GO:0005762">
    <property type="term" value="C:mitochondrial large ribosomal subunit"/>
    <property type="evidence" value="ECO:0007669"/>
    <property type="project" value="TreeGrafter"/>
</dbReference>
<reference evidence="1" key="1">
    <citation type="submission" date="2020-05" db="EMBL/GenBank/DDBJ databases">
        <title>Phylogenomic resolution of chytrid fungi.</title>
        <authorList>
            <person name="Stajich J.E."/>
            <person name="Amses K."/>
            <person name="Simmons R."/>
            <person name="Seto K."/>
            <person name="Myers J."/>
            <person name="Bonds A."/>
            <person name="Quandt C.A."/>
            <person name="Barry K."/>
            <person name="Liu P."/>
            <person name="Grigoriev I."/>
            <person name="Longcore J.E."/>
            <person name="James T.Y."/>
        </authorList>
    </citation>
    <scope>NUCLEOTIDE SEQUENCE</scope>
    <source>
        <strain evidence="1">PLAUS21</strain>
    </source>
</reference>